<dbReference type="PROSITE" id="PS50103">
    <property type="entry name" value="ZF_C3H1"/>
    <property type="match status" value="3"/>
</dbReference>
<dbReference type="Proteomes" id="UP000230069">
    <property type="component" value="Unassembled WGS sequence"/>
</dbReference>
<dbReference type="InterPro" id="IPR036855">
    <property type="entry name" value="Znf_CCCH_sf"/>
</dbReference>
<feature type="zinc finger region" description="C3H1-type" evidence="4">
    <location>
        <begin position="294"/>
        <end position="321"/>
    </location>
</feature>
<dbReference type="Gene3D" id="3.30.1370.210">
    <property type="match status" value="1"/>
</dbReference>
<feature type="compositionally biased region" description="Polar residues" evidence="5">
    <location>
        <begin position="452"/>
        <end position="462"/>
    </location>
</feature>
<keyword evidence="1 4" id="KW-0479">Metal-binding</keyword>
<evidence type="ECO:0000256" key="3">
    <source>
        <dbReference type="ARBA" id="ARBA00022833"/>
    </source>
</evidence>
<feature type="compositionally biased region" description="Basic and acidic residues" evidence="5">
    <location>
        <begin position="37"/>
        <end position="50"/>
    </location>
</feature>
<feature type="compositionally biased region" description="Polar residues" evidence="5">
    <location>
        <begin position="592"/>
        <end position="604"/>
    </location>
</feature>
<evidence type="ECO:0000313" key="7">
    <source>
        <dbReference type="EMBL" id="PIA41801.1"/>
    </source>
</evidence>
<feature type="compositionally biased region" description="Polar residues" evidence="5">
    <location>
        <begin position="873"/>
        <end position="883"/>
    </location>
</feature>
<evidence type="ECO:0000256" key="1">
    <source>
        <dbReference type="ARBA" id="ARBA00022723"/>
    </source>
</evidence>
<dbReference type="SUPFAM" id="SSF90229">
    <property type="entry name" value="CCCH zinc finger"/>
    <property type="match status" value="1"/>
</dbReference>
<feature type="compositionally biased region" description="Basic and acidic residues" evidence="5">
    <location>
        <begin position="930"/>
        <end position="941"/>
    </location>
</feature>
<feature type="compositionally biased region" description="Polar residues" evidence="5">
    <location>
        <begin position="64"/>
        <end position="79"/>
    </location>
</feature>
<feature type="domain" description="C3H1-type" evidence="6">
    <location>
        <begin position="294"/>
        <end position="321"/>
    </location>
</feature>
<dbReference type="Pfam" id="PF18044">
    <property type="entry name" value="zf-CCCH_4"/>
    <property type="match status" value="1"/>
</dbReference>
<feature type="region of interest" description="Disordered" evidence="5">
    <location>
        <begin position="963"/>
        <end position="985"/>
    </location>
</feature>
<evidence type="ECO:0000313" key="8">
    <source>
        <dbReference type="Proteomes" id="UP000230069"/>
    </source>
</evidence>
<accession>A0A2G5DE65</accession>
<feature type="compositionally biased region" description="Basic and acidic residues" evidence="5">
    <location>
        <begin position="495"/>
        <end position="507"/>
    </location>
</feature>
<feature type="compositionally biased region" description="Basic and acidic residues" evidence="5">
    <location>
        <begin position="535"/>
        <end position="555"/>
    </location>
</feature>
<evidence type="ECO:0000256" key="5">
    <source>
        <dbReference type="SAM" id="MobiDB-lite"/>
    </source>
</evidence>
<dbReference type="SMART" id="SM00356">
    <property type="entry name" value="ZnF_C3H1"/>
    <property type="match status" value="3"/>
</dbReference>
<dbReference type="STRING" id="218851.A0A2G5DE65"/>
<dbReference type="InterPro" id="IPR041367">
    <property type="entry name" value="Znf-CCCH_4"/>
</dbReference>
<feature type="region of interest" description="Disordered" evidence="5">
    <location>
        <begin position="111"/>
        <end position="219"/>
    </location>
</feature>
<feature type="zinc finger region" description="C3H1-type" evidence="4">
    <location>
        <begin position="351"/>
        <end position="378"/>
    </location>
</feature>
<name>A0A2G5DE65_AQUCA</name>
<dbReference type="OrthoDB" id="411372at2759"/>
<dbReference type="Gene3D" id="4.10.1000.10">
    <property type="entry name" value="Zinc finger, CCCH-type"/>
    <property type="match status" value="2"/>
</dbReference>
<dbReference type="InParanoid" id="A0A2G5DE65"/>
<keyword evidence="2 4" id="KW-0863">Zinc-finger</keyword>
<feature type="region of interest" description="Disordered" evidence="5">
    <location>
        <begin position="625"/>
        <end position="648"/>
    </location>
</feature>
<dbReference type="PANTHER" id="PTHR36886:SF8">
    <property type="entry name" value="ZINC FINGER CCCH DOMAIN-CONTAINING PROTEIN 38"/>
    <property type="match status" value="1"/>
</dbReference>
<organism evidence="7 8">
    <name type="scientific">Aquilegia coerulea</name>
    <name type="common">Rocky mountain columbine</name>
    <dbReference type="NCBI Taxonomy" id="218851"/>
    <lineage>
        <taxon>Eukaryota</taxon>
        <taxon>Viridiplantae</taxon>
        <taxon>Streptophyta</taxon>
        <taxon>Embryophyta</taxon>
        <taxon>Tracheophyta</taxon>
        <taxon>Spermatophyta</taxon>
        <taxon>Magnoliopsida</taxon>
        <taxon>Ranunculales</taxon>
        <taxon>Ranunculaceae</taxon>
        <taxon>Thalictroideae</taxon>
        <taxon>Aquilegia</taxon>
    </lineage>
</organism>
<dbReference type="EMBL" id="KZ305039">
    <property type="protein sequence ID" value="PIA41801.1"/>
    <property type="molecule type" value="Genomic_DNA"/>
</dbReference>
<gene>
    <name evidence="7" type="ORF">AQUCO_02200316v1</name>
</gene>
<proteinExistence type="predicted"/>
<feature type="compositionally biased region" description="Basic and acidic residues" evidence="5">
    <location>
        <begin position="377"/>
        <end position="401"/>
    </location>
</feature>
<dbReference type="InterPro" id="IPR052650">
    <property type="entry name" value="Zinc_finger_CCCH"/>
</dbReference>
<feature type="region of interest" description="Disordered" evidence="5">
    <location>
        <begin position="1"/>
        <end position="97"/>
    </location>
</feature>
<feature type="compositionally biased region" description="Low complexity" evidence="5">
    <location>
        <begin position="907"/>
        <end position="917"/>
    </location>
</feature>
<evidence type="ECO:0000256" key="4">
    <source>
        <dbReference type="PROSITE-ProRule" id="PRU00723"/>
    </source>
</evidence>
<feature type="compositionally biased region" description="Basic residues" evidence="5">
    <location>
        <begin position="142"/>
        <end position="194"/>
    </location>
</feature>
<feature type="compositionally biased region" description="Basic and acidic residues" evidence="5">
    <location>
        <begin position="1"/>
        <end position="19"/>
    </location>
</feature>
<evidence type="ECO:0000256" key="2">
    <source>
        <dbReference type="ARBA" id="ARBA00022771"/>
    </source>
</evidence>
<sequence>MTERVRKRTSKWDLTEDPPKFPIMSRQDNSSFGRGNESNHDSRSKHERNSSKNTGNRYPKWPDTNPNSGLKSEGNSRWSSWEPPSGYSADPKDDYDNRRFNEVSQTMKTWDRNRGYSTSMSPGHDVWRHQSRSRSPRSSWSKSHRSRSRSPPRRLRSRSRSPPRRLRSRSRSPPRGLRSRSRSPPRGLRSRSRSPPHGLKRDLEGWNERTRGRSGVSPPLCTDFVKGRCRRGSQCRFLHQENNDYEDRRHSVGVPEDSWGSRHERVGSYVHPNNLEQDYSRNELSHGYESQRSKRSSEMCINFLRGKCIRGSSCRFIHETSIADGHGTSEMAHERDIKSYSGLDHRLESHRNNGVLCKFFAAGNCRKGISCNFSHEGAAHDRSEGRSVDDRRGRNLGDENRSWGGSKWSDEAAVSAHGSAQRCNEKSWGGSKWNDEATDSAHVSAQGCGLNDQRSNKQSVGLTWNDDEPPGNRPEGRSVGATRSDENKSWGGPKWSDEAGDSAHDTVEEQSVNDGRIQSGWDDARWNKKPIVLTRDGEAADSEVQRFSKGGKDDNEGQSGNEDEKTSLGGPKWSDNAIGSEATKIPDWRNDNGVQNSVPVTWPTQRSMDDRRDYIMDDSNRTLGGLTQSDIPSDQDVHKSPPWISDNKSARMGVQLPRGREETLDFTSVSSDGAETHQYPHFINNERSAFGIQDIESRSREITMLSHEQNSILSVSGQHHPTIAMRPEGVTHPASTVMIYPAVSAMNAQSQHIFSSPSPRLQSFDLNGPVEDFASPNPQTLLYTRETIKGRGENDPKKSPITQNITTEQVAKISHLSASLAQIFGNTQQLPQLYATLNSTNPYPNSTGLGASVGGSYLQSNQNAWSQKPYDPVSSSMESSQATVPLPGNLEMPVKQNSAAQADHESQTPVQSSVPSSLAGGPNGVDPSDNDNKEKMGHHQSNELNQLEIDKNGKAIDGIVKEQETVRSGEANGDGGGDEDAKKSKDTKGMRMFKFALVEFVKEILKPTWKEGQLSKDAHKTVVKKVIDKVTGSVQEDHIPQTQEKIDQYLAYSKTKLTKLVEAYVERYSKT</sequence>
<dbReference type="InterPro" id="IPR000571">
    <property type="entry name" value="Znf_CCCH"/>
</dbReference>
<dbReference type="AlphaFoldDB" id="A0A2G5DE65"/>
<evidence type="ECO:0000259" key="6">
    <source>
        <dbReference type="PROSITE" id="PS50103"/>
    </source>
</evidence>
<keyword evidence="3 4" id="KW-0862">Zinc</keyword>
<keyword evidence="8" id="KW-1185">Reference proteome</keyword>
<feature type="zinc finger region" description="C3H1-type" evidence="4">
    <location>
        <begin position="215"/>
        <end position="242"/>
    </location>
</feature>
<feature type="compositionally biased region" description="Basic and acidic residues" evidence="5">
    <location>
        <begin position="199"/>
        <end position="211"/>
    </location>
</feature>
<reference evidence="7 8" key="1">
    <citation type="submission" date="2017-09" db="EMBL/GenBank/DDBJ databases">
        <title>WGS assembly of Aquilegia coerulea Goldsmith.</title>
        <authorList>
            <person name="Hodges S."/>
            <person name="Kramer E."/>
            <person name="Nordborg M."/>
            <person name="Tomkins J."/>
            <person name="Borevitz J."/>
            <person name="Derieg N."/>
            <person name="Yan J."/>
            <person name="Mihaltcheva S."/>
            <person name="Hayes R.D."/>
            <person name="Rokhsar D."/>
        </authorList>
    </citation>
    <scope>NUCLEOTIDE SEQUENCE [LARGE SCALE GENOMIC DNA]</scope>
    <source>
        <strain evidence="8">cv. Goldsmith</strain>
    </source>
</reference>
<dbReference type="Pfam" id="PF00642">
    <property type="entry name" value="zf-CCCH"/>
    <property type="match status" value="2"/>
</dbReference>
<protein>
    <recommendedName>
        <fullName evidence="6">C3H1-type domain-containing protein</fullName>
    </recommendedName>
</protein>
<feature type="domain" description="C3H1-type" evidence="6">
    <location>
        <begin position="215"/>
        <end position="242"/>
    </location>
</feature>
<dbReference type="PANTHER" id="PTHR36886">
    <property type="entry name" value="PROTEIN FRIGIDA-ESSENTIAL 1"/>
    <property type="match status" value="1"/>
</dbReference>
<dbReference type="GO" id="GO:0008270">
    <property type="term" value="F:zinc ion binding"/>
    <property type="evidence" value="ECO:0007669"/>
    <property type="project" value="UniProtKB-KW"/>
</dbReference>
<feature type="region of interest" description="Disordered" evidence="5">
    <location>
        <begin position="376"/>
        <end position="604"/>
    </location>
</feature>
<feature type="region of interest" description="Disordered" evidence="5">
    <location>
        <begin position="863"/>
        <end position="951"/>
    </location>
</feature>
<feature type="domain" description="C3H1-type" evidence="6">
    <location>
        <begin position="351"/>
        <end position="378"/>
    </location>
</feature>